<dbReference type="EMBL" id="PRFC01000276">
    <property type="protein sequence ID" value="PWU94582.1"/>
    <property type="molecule type" value="Genomic_DNA"/>
</dbReference>
<dbReference type="Proteomes" id="UP000583944">
    <property type="component" value="Unassembled WGS sequence"/>
</dbReference>
<dbReference type="VEuPathDB" id="TriTrypDB:C3747_276g20"/>
<dbReference type="VEuPathDB" id="TriTrypDB:TcCLB.511867.30"/>
<dbReference type="VEuPathDB" id="TriTrypDB:TCSYLVIO_003526"/>
<comment type="caution">
    <text evidence="3">The sequence shown here is derived from an EMBL/GenBank/DDBJ whole genome shotgun (WGS) entry which is preliminary data.</text>
</comment>
<dbReference type="OrthoDB" id="271052at2759"/>
<accession>A0A2V2VGM7</accession>
<evidence type="ECO:0000313" key="3">
    <source>
        <dbReference type="EMBL" id="PWU94582.1"/>
    </source>
</evidence>
<dbReference type="VEuPathDB" id="TriTrypDB:ECC02_005000"/>
<proteinExistence type="predicted"/>
<dbReference type="VEuPathDB" id="TriTrypDB:Tc_MARK_2331"/>
<dbReference type="VEuPathDB" id="TriTrypDB:TCDM_06615"/>
<name>A0A2V2VGM7_TRYCR</name>
<evidence type="ECO:0000313" key="5">
    <source>
        <dbReference type="Proteomes" id="UP000583944"/>
    </source>
</evidence>
<dbReference type="EMBL" id="JABDHM010000031">
    <property type="protein sequence ID" value="KAF5222019.1"/>
    <property type="molecule type" value="Genomic_DNA"/>
</dbReference>
<gene>
    <name evidence="3" type="ORF">C3747_276g20</name>
    <name evidence="2" type="ORF">ECC02_005000</name>
</gene>
<reference evidence="2 5" key="2">
    <citation type="journal article" date="2019" name="Genome Biol. Evol.">
        <title>Nanopore Sequencing Significantly Improves Genome Assembly of the Protozoan Parasite Trypanosoma cruzi.</title>
        <authorList>
            <person name="Diaz-Viraque F."/>
            <person name="Pita S."/>
            <person name="Greif G."/>
            <person name="de Souza R.C.M."/>
            <person name="Iraola G."/>
            <person name="Robello C."/>
        </authorList>
    </citation>
    <scope>NUCLEOTIDE SEQUENCE [LARGE SCALE GENOMIC DNA]</scope>
    <source>
        <strain evidence="2 5">Berenice</strain>
    </source>
</reference>
<sequence length="547" mass="60111">MSGNMFAIDDWRRELTAEDHVQRQHLAKTSLQRNFRGDAQRRVTSSTASSNMAVIDCCWARGHRTGGASSSFSTALSNYLFCALSDGVVCILNTTNFMKMYLFEHDSSRRSRRDERAQKKDVSRQHDSRREGVAAIDTVLFPRRGKRESSVSITTSGTALEGEEFLSLVCASAEGSLCLFTVESEASSHTRSASIKTGAVHKAVELPSDDAIPAKGRWEKAYIRFSPKGGRVVAVFSSMVPCGATTVETNSFFLTGEIVEYVTLFCVLKWKEGESIETFTVETPWTRIRAPSNAASAELQYVGWWDDDESVFLTAWSDGAVSLMGVHLETLAHTSIFCTPAERMAGRVSMVTAVPPIPQNKGSGRAFTYYQSGLVAMVLDGNIVMVFTAYDSQQRYGTASEDGPPLKFVKLETAKGHTEPVREFILRPGHHTYCSEDIPVSDIALFDNFLPYTLAVLLRSGALIALDTVTMELLYHRPLQRIFPSKGGKAASSINEKREAAIVGDGGNSSGNGGCVSEGMSYFMRPKERPMTMCVVEHNTVLLLRPS</sequence>
<evidence type="ECO:0000313" key="2">
    <source>
        <dbReference type="EMBL" id="KAF5222019.1"/>
    </source>
</evidence>
<reference evidence="3 4" key="1">
    <citation type="journal article" date="2018" name="Microb. Genom.">
        <title>Expanding an expanded genome: long-read sequencing of Trypanosoma cruzi.</title>
        <authorList>
            <person name="Berna L."/>
            <person name="Rodriguez M."/>
            <person name="Chiribao M.L."/>
            <person name="Parodi-Talice A."/>
            <person name="Pita S."/>
            <person name="Rijo G."/>
            <person name="Alvarez-Valin F."/>
            <person name="Robello C."/>
        </authorList>
    </citation>
    <scope>NUCLEOTIDE SEQUENCE [LARGE SCALE GENOMIC DNA]</scope>
    <source>
        <strain evidence="3 4">TCC</strain>
    </source>
</reference>
<dbReference type="AlphaFoldDB" id="A0A2V2VGM7"/>
<organism evidence="3 4">
    <name type="scientific">Trypanosoma cruzi</name>
    <dbReference type="NCBI Taxonomy" id="5693"/>
    <lineage>
        <taxon>Eukaryota</taxon>
        <taxon>Discoba</taxon>
        <taxon>Euglenozoa</taxon>
        <taxon>Kinetoplastea</taxon>
        <taxon>Metakinetoplastina</taxon>
        <taxon>Trypanosomatida</taxon>
        <taxon>Trypanosomatidae</taxon>
        <taxon>Trypanosoma</taxon>
        <taxon>Schizotrypanum</taxon>
    </lineage>
</organism>
<dbReference type="VEuPathDB" id="TriTrypDB:TcG_04629"/>
<evidence type="ECO:0000313" key="4">
    <source>
        <dbReference type="Proteomes" id="UP000246078"/>
    </source>
</evidence>
<dbReference type="VEuPathDB" id="TriTrypDB:TcBrA4_0091740"/>
<dbReference type="Proteomes" id="UP000246078">
    <property type="component" value="Unassembled WGS sequence"/>
</dbReference>
<feature type="region of interest" description="Disordered" evidence="1">
    <location>
        <begin position="108"/>
        <end position="130"/>
    </location>
</feature>
<dbReference type="VEuPathDB" id="TriTrypDB:TcCL_ESM03915"/>
<reference evidence="2" key="3">
    <citation type="submission" date="2020-04" db="EMBL/GenBank/DDBJ databases">
        <authorList>
            <person name="Diaz Viraque F."/>
        </authorList>
    </citation>
    <scope>NUCLEOTIDE SEQUENCE</scope>
    <source>
        <strain evidence="2">Berenice</strain>
    </source>
</reference>
<protein>
    <submittedName>
        <fullName evidence="3">Uncharacterized protein</fullName>
    </submittedName>
</protein>
<evidence type="ECO:0000256" key="1">
    <source>
        <dbReference type="SAM" id="MobiDB-lite"/>
    </source>
</evidence>
<dbReference type="VEuPathDB" id="TriTrypDB:TcCLB.507775.30"/>
<dbReference type="VEuPathDB" id="TriTrypDB:C4B63_12g398"/>
<dbReference type="VEuPathDB" id="TriTrypDB:BCY84_21139"/>